<dbReference type="AlphaFoldDB" id="A0A1J1AAH5"/>
<dbReference type="Proteomes" id="UP000186165">
    <property type="component" value="Chromosome"/>
</dbReference>
<protein>
    <recommendedName>
        <fullName evidence="3">C2H2-type domain-containing protein</fullName>
    </recommendedName>
</protein>
<evidence type="ECO:0000313" key="1">
    <source>
        <dbReference type="EMBL" id="APE95140.1"/>
    </source>
</evidence>
<dbReference type="RefSeq" id="WP_070364587.1">
    <property type="nucleotide sequence ID" value="NZ_CP016070.1"/>
</dbReference>
<sequence>MTSSWYCTDCSTRIDSEAIAEHERQGHHVRGAIRPDRLLGNDPWNLHVEVEGELDGTQPVADEGGEG</sequence>
<keyword evidence="2" id="KW-1185">Reference proteome</keyword>
<dbReference type="GeneID" id="30417202"/>
<proteinExistence type="predicted"/>
<name>A0A1J1AAH5_9EURY</name>
<gene>
    <name evidence="1" type="ORF">HSR6_0680</name>
</gene>
<organism evidence="1 2">
    <name type="scientific">Halodesulfurarchaeum formicicum</name>
    <dbReference type="NCBI Taxonomy" id="1873524"/>
    <lineage>
        <taxon>Archaea</taxon>
        <taxon>Methanobacteriati</taxon>
        <taxon>Methanobacteriota</taxon>
        <taxon>Stenosarchaea group</taxon>
        <taxon>Halobacteria</taxon>
        <taxon>Halobacteriales</taxon>
        <taxon>Halobacteriaceae</taxon>
        <taxon>Halodesulfurarchaeum</taxon>
    </lineage>
</organism>
<dbReference type="KEGG" id="hhsr:HSR6_0680"/>
<evidence type="ECO:0008006" key="3">
    <source>
        <dbReference type="Google" id="ProtNLM"/>
    </source>
</evidence>
<evidence type="ECO:0000313" key="2">
    <source>
        <dbReference type="Proteomes" id="UP000186165"/>
    </source>
</evidence>
<dbReference type="OrthoDB" id="350696at2157"/>
<accession>A0A1J1AAH5</accession>
<dbReference type="EMBL" id="CP016804">
    <property type="protein sequence ID" value="APE95140.1"/>
    <property type="molecule type" value="Genomic_DNA"/>
</dbReference>
<reference evidence="2" key="1">
    <citation type="submission" date="2016-08" db="EMBL/GenBank/DDBJ databases">
        <title>Discovery of first anaerobic lithoheterotrophic haloarchae widely represented in hypersaline habitats.</title>
        <authorList>
            <person name="Sorokin D.Y."/>
            <person name="Kublanov I.V."/>
            <person name="Roman P."/>
            <person name="Sinninghe Damste J.S."/>
            <person name="Golyshin P.N."/>
            <person name="Rojo D."/>
            <person name="Ciordia S."/>
            <person name="Mena Md.C."/>
            <person name="Ferrer M."/>
            <person name="Smedile F."/>
            <person name="Messina E."/>
            <person name="La Cono V."/>
            <person name="Yakimov M.M."/>
        </authorList>
    </citation>
    <scope>NUCLEOTIDE SEQUENCE [LARGE SCALE GENOMIC DNA]</scope>
    <source>
        <strain evidence="2">HSR6</strain>
    </source>
</reference>